<evidence type="ECO:0000259" key="5">
    <source>
        <dbReference type="PROSITE" id="PS50893"/>
    </source>
</evidence>
<dbReference type="SMART" id="SM00382">
    <property type="entry name" value="AAA"/>
    <property type="match status" value="1"/>
</dbReference>
<keyword evidence="7" id="KW-1185">Reference proteome</keyword>
<dbReference type="InterPro" id="IPR050683">
    <property type="entry name" value="Bact_Polysacc_Export_ATP-bd"/>
</dbReference>
<dbReference type="InterPro" id="IPR017871">
    <property type="entry name" value="ABC_transporter-like_CS"/>
</dbReference>
<dbReference type="InterPro" id="IPR027417">
    <property type="entry name" value="P-loop_NTPase"/>
</dbReference>
<proteinExistence type="inferred from homology"/>
<evidence type="ECO:0000313" key="6">
    <source>
        <dbReference type="EMBL" id="BAP55012.1"/>
    </source>
</evidence>
<dbReference type="GO" id="GO:0016887">
    <property type="term" value="F:ATP hydrolysis activity"/>
    <property type="evidence" value="ECO:0007669"/>
    <property type="project" value="InterPro"/>
</dbReference>
<dbReference type="PANTHER" id="PTHR46743:SF2">
    <property type="entry name" value="TEICHOIC ACIDS EXPORT ATP-BINDING PROTEIN TAGH"/>
    <property type="match status" value="1"/>
</dbReference>
<dbReference type="GO" id="GO:0016020">
    <property type="term" value="C:membrane"/>
    <property type="evidence" value="ECO:0007669"/>
    <property type="project" value="InterPro"/>
</dbReference>
<reference evidence="6 7" key="1">
    <citation type="journal article" date="2014" name="ISME J.">
        <title>Ecophysiology of Thioploca ingrica as revealed by the complete genome sequence supplemented with proteomic evidence.</title>
        <authorList>
            <person name="Kojima H."/>
            <person name="Ogura Y."/>
            <person name="Yamamoto N."/>
            <person name="Togashi T."/>
            <person name="Mori H."/>
            <person name="Watanabe T."/>
            <person name="Nemoto F."/>
            <person name="Kurokawa K."/>
            <person name="Hayashi T."/>
            <person name="Fukui M."/>
        </authorList>
    </citation>
    <scope>NUCLEOTIDE SEQUENCE [LARGE SCALE GENOMIC DNA]</scope>
</reference>
<dbReference type="Proteomes" id="UP000031623">
    <property type="component" value="Chromosome"/>
</dbReference>
<gene>
    <name evidence="6" type="ORF">THII_0715</name>
</gene>
<dbReference type="CDD" id="cd03220">
    <property type="entry name" value="ABC_KpsT_Wzt"/>
    <property type="match status" value="1"/>
</dbReference>
<dbReference type="GO" id="GO:0140359">
    <property type="term" value="F:ABC-type transporter activity"/>
    <property type="evidence" value="ECO:0007669"/>
    <property type="project" value="InterPro"/>
</dbReference>
<dbReference type="AlphaFoldDB" id="A0A090AI25"/>
<protein>
    <submittedName>
        <fullName evidence="6">Teichoic acids export ATP-binding protein TagH</fullName>
    </submittedName>
</protein>
<evidence type="ECO:0000313" key="7">
    <source>
        <dbReference type="Proteomes" id="UP000031623"/>
    </source>
</evidence>
<keyword evidence="4 6" id="KW-0067">ATP-binding</keyword>
<comment type="similarity">
    <text evidence="1">Belongs to the ABC transporter superfamily.</text>
</comment>
<keyword evidence="3" id="KW-0547">Nucleotide-binding</keyword>
<dbReference type="InterPro" id="IPR015860">
    <property type="entry name" value="ABC_transpr_TagH-like"/>
</dbReference>
<dbReference type="STRING" id="40754.THII_0715"/>
<keyword evidence="2" id="KW-0813">Transport</keyword>
<dbReference type="HOGENOM" id="CLU_000604_1_2_6"/>
<dbReference type="SUPFAM" id="SSF52540">
    <property type="entry name" value="P-loop containing nucleoside triphosphate hydrolases"/>
    <property type="match status" value="1"/>
</dbReference>
<dbReference type="InterPro" id="IPR003439">
    <property type="entry name" value="ABC_transporter-like_ATP-bd"/>
</dbReference>
<dbReference type="PANTHER" id="PTHR46743">
    <property type="entry name" value="TEICHOIC ACIDS EXPORT ATP-BINDING PROTEIN TAGH"/>
    <property type="match status" value="1"/>
</dbReference>
<dbReference type="InterPro" id="IPR003593">
    <property type="entry name" value="AAA+_ATPase"/>
</dbReference>
<dbReference type="EMBL" id="AP014633">
    <property type="protein sequence ID" value="BAP55012.1"/>
    <property type="molecule type" value="Genomic_DNA"/>
</dbReference>
<sequence>MITQQNLPVLSLKNVGVYYKSNRGVFGKPFWALKDVSFDLYPGETLGIIGRNGVGKSTLLRLMAGIIKPSKGDFINNGYQVSLLSLNLGFIYYLTGRENAILSGMFMGLRKAEIQAKMDAIIEFAELGNFFDQPIATYSSGMLARLGFSVAFQVDPEVLLIDEVFGVGDAEFRQKSTQLMQEKIQSQQTIVFVSHQDSLIRQLCHRVVWIEDGVSKAEGHAAQVLREYHHSLHLSSISAKGTPI</sequence>
<name>A0A090AI25_9GAMM</name>
<organism evidence="6 7">
    <name type="scientific">Thioploca ingrica</name>
    <dbReference type="NCBI Taxonomy" id="40754"/>
    <lineage>
        <taxon>Bacteria</taxon>
        <taxon>Pseudomonadati</taxon>
        <taxon>Pseudomonadota</taxon>
        <taxon>Gammaproteobacteria</taxon>
        <taxon>Thiotrichales</taxon>
        <taxon>Thiotrichaceae</taxon>
        <taxon>Thioploca</taxon>
    </lineage>
</organism>
<evidence type="ECO:0000256" key="2">
    <source>
        <dbReference type="ARBA" id="ARBA00022448"/>
    </source>
</evidence>
<dbReference type="PROSITE" id="PS50893">
    <property type="entry name" value="ABC_TRANSPORTER_2"/>
    <property type="match status" value="1"/>
</dbReference>
<evidence type="ECO:0000256" key="3">
    <source>
        <dbReference type="ARBA" id="ARBA00022741"/>
    </source>
</evidence>
<feature type="domain" description="ABC transporter" evidence="5">
    <location>
        <begin position="12"/>
        <end position="237"/>
    </location>
</feature>
<dbReference type="Gene3D" id="3.40.50.300">
    <property type="entry name" value="P-loop containing nucleotide triphosphate hydrolases"/>
    <property type="match status" value="1"/>
</dbReference>
<evidence type="ECO:0000256" key="4">
    <source>
        <dbReference type="ARBA" id="ARBA00022840"/>
    </source>
</evidence>
<dbReference type="GO" id="GO:0005524">
    <property type="term" value="F:ATP binding"/>
    <property type="evidence" value="ECO:0007669"/>
    <property type="project" value="UniProtKB-KW"/>
</dbReference>
<evidence type="ECO:0000256" key="1">
    <source>
        <dbReference type="ARBA" id="ARBA00005417"/>
    </source>
</evidence>
<dbReference type="PROSITE" id="PS00211">
    <property type="entry name" value="ABC_TRANSPORTER_1"/>
    <property type="match status" value="1"/>
</dbReference>
<dbReference type="Pfam" id="PF00005">
    <property type="entry name" value="ABC_tran"/>
    <property type="match status" value="1"/>
</dbReference>
<accession>A0A090AI25</accession>
<dbReference type="KEGG" id="tig:THII_0715"/>